<evidence type="ECO:0000256" key="2">
    <source>
        <dbReference type="ARBA" id="ARBA00022475"/>
    </source>
</evidence>
<feature type="transmembrane region" description="Helical" evidence="6">
    <location>
        <begin position="43"/>
        <end position="60"/>
    </location>
</feature>
<comment type="subcellular location">
    <subcellularLocation>
        <location evidence="1">Cell membrane</location>
        <topology evidence="1">Multi-pass membrane protein</topology>
    </subcellularLocation>
</comment>
<sequence>MKAARTKSPLLIVAGLGALAAAWIGPLPRAAEGAFTAHMSMHMLNVAIAAPLLALGLAGTRCDPTPAAPWLFAVIPASIAELLIVWAWHAPAPHHLARTGALGLVAEQGTFLLSGLWVWLSAFGGGAAFGGRTGGETRDRGRSAAGVIGLLLTSMHMTLLGALLALAPRAVYPHHDGFDLPGWGPLTALQDQHLGGAVMLVIGGAAYLAGGLALATDLLSPPSSPATPPPA</sequence>
<dbReference type="EMBL" id="CP036265">
    <property type="protein sequence ID" value="QDT16216.1"/>
    <property type="molecule type" value="Genomic_DNA"/>
</dbReference>
<dbReference type="RefSeq" id="WP_242687860.1">
    <property type="nucleotide sequence ID" value="NZ_CP036265.1"/>
</dbReference>
<keyword evidence="2" id="KW-1003">Cell membrane</keyword>
<reference evidence="7 8" key="1">
    <citation type="submission" date="2019-02" db="EMBL/GenBank/DDBJ databases">
        <title>Deep-cultivation of Planctomycetes and their phenomic and genomic characterization uncovers novel biology.</title>
        <authorList>
            <person name="Wiegand S."/>
            <person name="Jogler M."/>
            <person name="Boedeker C."/>
            <person name="Pinto D."/>
            <person name="Vollmers J."/>
            <person name="Rivas-Marin E."/>
            <person name="Kohn T."/>
            <person name="Peeters S.H."/>
            <person name="Heuer A."/>
            <person name="Rast P."/>
            <person name="Oberbeckmann S."/>
            <person name="Bunk B."/>
            <person name="Jeske O."/>
            <person name="Meyerdierks A."/>
            <person name="Storesund J.E."/>
            <person name="Kallscheuer N."/>
            <person name="Luecker S."/>
            <person name="Lage O.M."/>
            <person name="Pohl T."/>
            <person name="Merkel B.J."/>
            <person name="Hornburger P."/>
            <person name="Mueller R.-W."/>
            <person name="Bruemmer F."/>
            <person name="Labrenz M."/>
            <person name="Spormann A.M."/>
            <person name="Op den Camp H."/>
            <person name="Overmann J."/>
            <person name="Amann R."/>
            <person name="Jetten M.S.M."/>
            <person name="Mascher T."/>
            <person name="Medema M.H."/>
            <person name="Devos D.P."/>
            <person name="Kaster A.-K."/>
            <person name="Ovreas L."/>
            <person name="Rohde M."/>
            <person name="Galperin M.Y."/>
            <person name="Jogler C."/>
        </authorList>
    </citation>
    <scope>NUCLEOTIDE SEQUENCE [LARGE SCALE GENOMIC DNA]</scope>
    <source>
        <strain evidence="7 8">CA12</strain>
    </source>
</reference>
<keyword evidence="5 6" id="KW-0472">Membrane</keyword>
<keyword evidence="8" id="KW-1185">Reference proteome</keyword>
<evidence type="ECO:0000256" key="4">
    <source>
        <dbReference type="ARBA" id="ARBA00022989"/>
    </source>
</evidence>
<protein>
    <submittedName>
        <fullName evidence="7">Cytochrome c oxidase caa3 assembly factor (Caa3_CtaG)</fullName>
    </submittedName>
</protein>
<evidence type="ECO:0000256" key="3">
    <source>
        <dbReference type="ARBA" id="ARBA00022692"/>
    </source>
</evidence>
<name>A0A517PA11_9PLAN</name>
<dbReference type="Proteomes" id="UP000318741">
    <property type="component" value="Chromosome"/>
</dbReference>
<keyword evidence="3 6" id="KW-0812">Transmembrane</keyword>
<dbReference type="Pfam" id="PF09678">
    <property type="entry name" value="Caa3_CtaG"/>
    <property type="match status" value="1"/>
</dbReference>
<dbReference type="AlphaFoldDB" id="A0A517PA11"/>
<evidence type="ECO:0000313" key="7">
    <source>
        <dbReference type="EMBL" id="QDT16216.1"/>
    </source>
</evidence>
<feature type="transmembrane region" description="Helical" evidence="6">
    <location>
        <begin position="67"/>
        <end position="89"/>
    </location>
</feature>
<evidence type="ECO:0000256" key="1">
    <source>
        <dbReference type="ARBA" id="ARBA00004651"/>
    </source>
</evidence>
<dbReference type="GO" id="GO:0005886">
    <property type="term" value="C:plasma membrane"/>
    <property type="evidence" value="ECO:0007669"/>
    <property type="project" value="UniProtKB-SubCell"/>
</dbReference>
<evidence type="ECO:0000313" key="8">
    <source>
        <dbReference type="Proteomes" id="UP000318741"/>
    </source>
</evidence>
<feature type="transmembrane region" description="Helical" evidence="6">
    <location>
        <begin position="143"/>
        <end position="167"/>
    </location>
</feature>
<proteinExistence type="predicted"/>
<feature type="transmembrane region" description="Helical" evidence="6">
    <location>
        <begin position="194"/>
        <end position="215"/>
    </location>
</feature>
<gene>
    <name evidence="7" type="ORF">CA12_23160</name>
</gene>
<organism evidence="7 8">
    <name type="scientific">Alienimonas californiensis</name>
    <dbReference type="NCBI Taxonomy" id="2527989"/>
    <lineage>
        <taxon>Bacteria</taxon>
        <taxon>Pseudomonadati</taxon>
        <taxon>Planctomycetota</taxon>
        <taxon>Planctomycetia</taxon>
        <taxon>Planctomycetales</taxon>
        <taxon>Planctomycetaceae</taxon>
        <taxon>Alienimonas</taxon>
    </lineage>
</organism>
<accession>A0A517PA11</accession>
<evidence type="ECO:0000256" key="6">
    <source>
        <dbReference type="SAM" id="Phobius"/>
    </source>
</evidence>
<evidence type="ECO:0000256" key="5">
    <source>
        <dbReference type="ARBA" id="ARBA00023136"/>
    </source>
</evidence>
<dbReference type="InterPro" id="IPR019108">
    <property type="entry name" value="Caa3_assmbl_CtaG-rel"/>
</dbReference>
<keyword evidence="4 6" id="KW-1133">Transmembrane helix</keyword>
<feature type="transmembrane region" description="Helical" evidence="6">
    <location>
        <begin position="109"/>
        <end position="131"/>
    </location>
</feature>
<dbReference type="KEGG" id="acaf:CA12_23160"/>